<dbReference type="Pfam" id="PF19054">
    <property type="entry name" value="DUF5753"/>
    <property type="match status" value="1"/>
</dbReference>
<evidence type="ECO:0000313" key="3">
    <source>
        <dbReference type="Proteomes" id="UP000569329"/>
    </source>
</evidence>
<feature type="domain" description="HTH cro/C1-type" evidence="1">
    <location>
        <begin position="17"/>
        <end position="71"/>
    </location>
</feature>
<evidence type="ECO:0000313" key="2">
    <source>
        <dbReference type="EMBL" id="MBA8827564.1"/>
    </source>
</evidence>
<dbReference type="Gene3D" id="1.10.260.40">
    <property type="entry name" value="lambda repressor-like DNA-binding domains"/>
    <property type="match status" value="1"/>
</dbReference>
<dbReference type="SUPFAM" id="SSF47413">
    <property type="entry name" value="lambda repressor-like DNA-binding domains"/>
    <property type="match status" value="1"/>
</dbReference>
<accession>A0A839E189</accession>
<protein>
    <submittedName>
        <fullName evidence="2">Transcriptional regulator with XRE-family HTH domain</fullName>
    </submittedName>
</protein>
<dbReference type="RefSeq" id="WP_182546720.1">
    <property type="nucleotide sequence ID" value="NZ_JACGWZ010000008.1"/>
</dbReference>
<dbReference type="InterPro" id="IPR010982">
    <property type="entry name" value="Lambda_DNA-bd_dom_sf"/>
</dbReference>
<dbReference type="InterPro" id="IPR001387">
    <property type="entry name" value="Cro/C1-type_HTH"/>
</dbReference>
<dbReference type="CDD" id="cd00093">
    <property type="entry name" value="HTH_XRE"/>
    <property type="match status" value="1"/>
</dbReference>
<dbReference type="InterPro" id="IPR043917">
    <property type="entry name" value="DUF5753"/>
</dbReference>
<proteinExistence type="predicted"/>
<keyword evidence="3" id="KW-1185">Reference proteome</keyword>
<evidence type="ECO:0000259" key="1">
    <source>
        <dbReference type="PROSITE" id="PS50943"/>
    </source>
</evidence>
<gene>
    <name evidence="2" type="ORF">FHX42_004960</name>
</gene>
<dbReference type="GO" id="GO:0003677">
    <property type="term" value="F:DNA binding"/>
    <property type="evidence" value="ECO:0007669"/>
    <property type="project" value="InterPro"/>
</dbReference>
<dbReference type="PROSITE" id="PS50943">
    <property type="entry name" value="HTH_CROC1"/>
    <property type="match status" value="1"/>
</dbReference>
<name>A0A839E189_9PSEU</name>
<dbReference type="SMART" id="SM00530">
    <property type="entry name" value="HTH_XRE"/>
    <property type="match status" value="1"/>
</dbReference>
<comment type="caution">
    <text evidence="2">The sequence shown here is derived from an EMBL/GenBank/DDBJ whole genome shotgun (WGS) entry which is preliminary data.</text>
</comment>
<dbReference type="Pfam" id="PF13560">
    <property type="entry name" value="HTH_31"/>
    <property type="match status" value="1"/>
</dbReference>
<dbReference type="EMBL" id="JACGWZ010000008">
    <property type="protein sequence ID" value="MBA8827564.1"/>
    <property type="molecule type" value="Genomic_DNA"/>
</dbReference>
<dbReference type="Proteomes" id="UP000569329">
    <property type="component" value="Unassembled WGS sequence"/>
</dbReference>
<organism evidence="2 3">
    <name type="scientific">Halosaccharopolyspora lacisalsi</name>
    <dbReference type="NCBI Taxonomy" id="1000566"/>
    <lineage>
        <taxon>Bacteria</taxon>
        <taxon>Bacillati</taxon>
        <taxon>Actinomycetota</taxon>
        <taxon>Actinomycetes</taxon>
        <taxon>Pseudonocardiales</taxon>
        <taxon>Pseudonocardiaceae</taxon>
        <taxon>Halosaccharopolyspora</taxon>
    </lineage>
</organism>
<reference evidence="2 3" key="1">
    <citation type="submission" date="2020-07" db="EMBL/GenBank/DDBJ databases">
        <title>Sequencing the genomes of 1000 actinobacteria strains.</title>
        <authorList>
            <person name="Klenk H.-P."/>
        </authorList>
    </citation>
    <scope>NUCLEOTIDE SEQUENCE [LARGE SCALE GENOMIC DNA]</scope>
    <source>
        <strain evidence="2 3">DSM 45975</strain>
    </source>
</reference>
<dbReference type="AlphaFoldDB" id="A0A839E189"/>
<sequence>MAPSSPTVAAWALGRRLREKRDQAGLTATAAAKRFGITSAYLSEFEHGKKNVGEDRLEALLDAYEFDKDEADELRVLRKEAGRRGWWSDYTGLFSDELLRFFGYEHGAESIRTYGSDIVTGLLQTEEYARALIEAGSPNLRLAEVDRRIQARLHRQNRLTGEDPLQLSTIMSEAVLYQQVGGREVLAGQLKYLGDLVEQQPGNLDIRIVPFEATGHEAMGGSIFHLMTFPSGKLPTLLWQETVTSTQVITDPMTVREYHLAYTEVTKAALDRKSSLLRIKDAYGRLRSRTTVET</sequence>